<dbReference type="InterPro" id="IPR051555">
    <property type="entry name" value="FDH_Electron_Transfer_Unit"/>
</dbReference>
<comment type="caution">
    <text evidence="10">The sequence shown here is derived from an EMBL/GenBank/DDBJ whole genome shotgun (WGS) entry which is preliminary data.</text>
</comment>
<feature type="transmembrane region" description="Helical" evidence="8">
    <location>
        <begin position="469"/>
        <end position="490"/>
    </location>
</feature>
<protein>
    <submittedName>
        <fullName evidence="10">Fe-S-cluster-containing dehydrogenase component/DMSO reductase anchor subunit</fullName>
    </submittedName>
</protein>
<feature type="transmembrane region" description="Helical" evidence="8">
    <location>
        <begin position="346"/>
        <end position="367"/>
    </location>
</feature>
<dbReference type="Pfam" id="PF04976">
    <property type="entry name" value="DmsC"/>
    <property type="match status" value="1"/>
</dbReference>
<dbReference type="GO" id="GO:0051539">
    <property type="term" value="F:4 iron, 4 sulfur cluster binding"/>
    <property type="evidence" value="ECO:0007669"/>
    <property type="project" value="UniProtKB-KW"/>
</dbReference>
<comment type="subcellular location">
    <subcellularLocation>
        <location evidence="1">Cell envelope</location>
    </subcellularLocation>
</comment>
<dbReference type="PANTHER" id="PTHR43545:SF6">
    <property type="entry name" value="FORMATE DEHYDROGENASE, NITRATE-INDUCIBLE, IRON-SULFUR SUBUNIT"/>
    <property type="match status" value="1"/>
</dbReference>
<keyword evidence="2" id="KW-0004">4Fe-4S</keyword>
<evidence type="ECO:0000256" key="1">
    <source>
        <dbReference type="ARBA" id="ARBA00004196"/>
    </source>
</evidence>
<keyword evidence="11" id="KW-1185">Reference proteome</keyword>
<evidence type="ECO:0000313" key="11">
    <source>
        <dbReference type="Proteomes" id="UP000536179"/>
    </source>
</evidence>
<feature type="domain" description="4Fe-4S ferredoxin-type" evidence="9">
    <location>
        <begin position="82"/>
        <end position="112"/>
    </location>
</feature>
<evidence type="ECO:0000256" key="3">
    <source>
        <dbReference type="ARBA" id="ARBA00022723"/>
    </source>
</evidence>
<evidence type="ECO:0000256" key="4">
    <source>
        <dbReference type="ARBA" id="ARBA00022737"/>
    </source>
</evidence>
<name>A0A7W5DWN5_9BACT</name>
<dbReference type="InterPro" id="IPR007059">
    <property type="entry name" value="DmsC"/>
</dbReference>
<organism evidence="10 11">
    <name type="scientific">Aporhodopirellula rubra</name>
    <dbReference type="NCBI Taxonomy" id="980271"/>
    <lineage>
        <taxon>Bacteria</taxon>
        <taxon>Pseudomonadati</taxon>
        <taxon>Planctomycetota</taxon>
        <taxon>Planctomycetia</taxon>
        <taxon>Pirellulales</taxon>
        <taxon>Pirellulaceae</taxon>
        <taxon>Aporhodopirellula</taxon>
    </lineage>
</organism>
<sequence>MSSTLPIESKSAGRSGSSRSPLPFSQRESDFDLVGMLLEQQQSLTAVEQFSEAHSAGEIEPSQSVYYRQLLPATPPQPGQQLAFEVNLDSCSGCKACVVACHTMNGLEETESWRKVGTLTIGATESEQVIEADDVIMPTAIDIETSPVTIAGSGIQHVTTACHHCEDPGCLNGCPVKAYVKEPVTGIVRHLDDQCIGCKYCTMMCPYEVPKYSKRLGIVRKCDMCHQRLKTGEAPACVQSCPNEAIAIRTVERVRSDIDVDERLVPEAPLSTLTRPTTQYVTDRADQIREAVPQDSSIDEVAESHWPLALMLIGTEVSVGMIALERFVALGMWLNGSVMPIEATRLTALVSLVIAMVGLNIAPLHLGQPLRAWRVFLGLRTSWLSREAVLLGKYVGALVLATVLLWLPVIAAWTPASLSERIPQWVVVPSWASGAALAASLLLGAAGLYSSAMIYIATRRELWRFNRTMPRFLSTGLIVGASLTALTVMATTESKTAGNLLLLIGAMAGAAKLFWETGLYLGPAKSSGTRRSSSTKTLDERSRRLVQTHLTGVSRVRLFGGWIGVAACMFAMAGIAVGWNTAALLMMTLATVAFLAGESSERLLYFMSVVYDRMPGTLK</sequence>
<dbReference type="AlphaFoldDB" id="A0A7W5DWN5"/>
<keyword evidence="6" id="KW-0411">Iron-sulfur</keyword>
<feature type="transmembrane region" description="Helical" evidence="8">
    <location>
        <begin position="388"/>
        <end position="411"/>
    </location>
</feature>
<keyword evidence="5" id="KW-0408">Iron</keyword>
<dbReference type="Gene3D" id="3.30.70.20">
    <property type="match status" value="2"/>
</dbReference>
<evidence type="ECO:0000256" key="7">
    <source>
        <dbReference type="SAM" id="MobiDB-lite"/>
    </source>
</evidence>
<accession>A0A7W5DWN5</accession>
<feature type="region of interest" description="Disordered" evidence="7">
    <location>
        <begin position="1"/>
        <end position="26"/>
    </location>
</feature>
<dbReference type="RefSeq" id="WP_184303897.1">
    <property type="nucleotide sequence ID" value="NZ_JACHXU010000004.1"/>
</dbReference>
<keyword evidence="8" id="KW-0812">Transmembrane</keyword>
<dbReference type="Pfam" id="PF13247">
    <property type="entry name" value="Fer4_11"/>
    <property type="match status" value="1"/>
</dbReference>
<keyword evidence="8" id="KW-0472">Membrane</keyword>
<reference evidence="10 11" key="1">
    <citation type="submission" date="2020-08" db="EMBL/GenBank/DDBJ databases">
        <title>Genomic Encyclopedia of Type Strains, Phase III (KMG-III): the genomes of soil and plant-associated and newly described type strains.</title>
        <authorList>
            <person name="Whitman W."/>
        </authorList>
    </citation>
    <scope>NUCLEOTIDE SEQUENCE [LARGE SCALE GENOMIC DNA]</scope>
    <source>
        <strain evidence="10 11">CECT 8075</strain>
    </source>
</reference>
<evidence type="ECO:0000256" key="8">
    <source>
        <dbReference type="SAM" id="Phobius"/>
    </source>
</evidence>
<proteinExistence type="predicted"/>
<feature type="transmembrane region" description="Helical" evidence="8">
    <location>
        <begin position="431"/>
        <end position="457"/>
    </location>
</feature>
<feature type="transmembrane region" description="Helical" evidence="8">
    <location>
        <begin position="581"/>
        <end position="597"/>
    </location>
</feature>
<feature type="domain" description="4Fe-4S ferredoxin-type" evidence="9">
    <location>
        <begin position="186"/>
        <end position="215"/>
    </location>
</feature>
<dbReference type="GO" id="GO:0030313">
    <property type="term" value="C:cell envelope"/>
    <property type="evidence" value="ECO:0007669"/>
    <property type="project" value="UniProtKB-SubCell"/>
</dbReference>
<feature type="transmembrane region" description="Helical" evidence="8">
    <location>
        <begin position="556"/>
        <end position="575"/>
    </location>
</feature>
<evidence type="ECO:0000259" key="9">
    <source>
        <dbReference type="PROSITE" id="PS51379"/>
    </source>
</evidence>
<feature type="transmembrane region" description="Helical" evidence="8">
    <location>
        <begin position="496"/>
        <end position="515"/>
    </location>
</feature>
<dbReference type="SUPFAM" id="SSF54862">
    <property type="entry name" value="4Fe-4S ferredoxins"/>
    <property type="match status" value="1"/>
</dbReference>
<gene>
    <name evidence="10" type="ORF">FHS27_001724</name>
</gene>
<dbReference type="PANTHER" id="PTHR43545">
    <property type="entry name" value="FORMATE DEHYDROGENASE, NITRATE-INDUCIBLE, IRON-SULFUR SUBUNIT"/>
    <property type="match status" value="1"/>
</dbReference>
<dbReference type="GO" id="GO:0046872">
    <property type="term" value="F:metal ion binding"/>
    <property type="evidence" value="ECO:0007669"/>
    <property type="project" value="UniProtKB-KW"/>
</dbReference>
<evidence type="ECO:0000313" key="10">
    <source>
        <dbReference type="EMBL" id="MBB3205920.1"/>
    </source>
</evidence>
<dbReference type="GO" id="GO:0016020">
    <property type="term" value="C:membrane"/>
    <property type="evidence" value="ECO:0007669"/>
    <property type="project" value="InterPro"/>
</dbReference>
<evidence type="ECO:0000256" key="6">
    <source>
        <dbReference type="ARBA" id="ARBA00023014"/>
    </source>
</evidence>
<feature type="compositionally biased region" description="Low complexity" evidence="7">
    <location>
        <begin position="9"/>
        <end position="20"/>
    </location>
</feature>
<dbReference type="PROSITE" id="PS51379">
    <property type="entry name" value="4FE4S_FER_2"/>
    <property type="match status" value="2"/>
</dbReference>
<dbReference type="GO" id="GO:0019645">
    <property type="term" value="P:anaerobic electron transport chain"/>
    <property type="evidence" value="ECO:0007669"/>
    <property type="project" value="InterPro"/>
</dbReference>
<dbReference type="EMBL" id="JACHXU010000004">
    <property type="protein sequence ID" value="MBB3205920.1"/>
    <property type="molecule type" value="Genomic_DNA"/>
</dbReference>
<dbReference type="InterPro" id="IPR017900">
    <property type="entry name" value="4Fe4S_Fe_S_CS"/>
</dbReference>
<keyword evidence="3" id="KW-0479">Metal-binding</keyword>
<evidence type="ECO:0000256" key="2">
    <source>
        <dbReference type="ARBA" id="ARBA00022485"/>
    </source>
</evidence>
<dbReference type="InterPro" id="IPR017896">
    <property type="entry name" value="4Fe4S_Fe-S-bd"/>
</dbReference>
<dbReference type="CDD" id="cd16371">
    <property type="entry name" value="DMSOR_beta_like"/>
    <property type="match status" value="1"/>
</dbReference>
<evidence type="ECO:0000256" key="5">
    <source>
        <dbReference type="ARBA" id="ARBA00023004"/>
    </source>
</evidence>
<dbReference type="Proteomes" id="UP000536179">
    <property type="component" value="Unassembled WGS sequence"/>
</dbReference>
<dbReference type="PROSITE" id="PS00198">
    <property type="entry name" value="4FE4S_FER_1"/>
    <property type="match status" value="1"/>
</dbReference>
<keyword evidence="4" id="KW-0677">Repeat</keyword>
<keyword evidence="8" id="KW-1133">Transmembrane helix</keyword>